<comment type="caution">
    <text evidence="1">The sequence shown here is derived from an EMBL/GenBank/DDBJ whole genome shotgun (WGS) entry which is preliminary data.</text>
</comment>
<dbReference type="InterPro" id="IPR036380">
    <property type="entry name" value="Isochorismatase-like_sf"/>
</dbReference>
<dbReference type="AlphaFoldDB" id="T1BFP3"/>
<dbReference type="EMBL" id="AUZX01009118">
    <property type="protein sequence ID" value="EQD52965.1"/>
    <property type="molecule type" value="Genomic_DNA"/>
</dbReference>
<evidence type="ECO:0008006" key="2">
    <source>
        <dbReference type="Google" id="ProtNLM"/>
    </source>
</evidence>
<dbReference type="SUPFAM" id="SSF52499">
    <property type="entry name" value="Isochorismatase-like hydrolases"/>
    <property type="match status" value="1"/>
</dbReference>
<gene>
    <name evidence="1" type="ORF">B1A_12544</name>
</gene>
<protein>
    <recommendedName>
        <fullName evidence="2">Cysteine hydrolase</fullName>
    </recommendedName>
</protein>
<accession>T1BFP3</accession>
<dbReference type="Gene3D" id="3.40.50.850">
    <property type="entry name" value="Isochorismatase-like"/>
    <property type="match status" value="1"/>
</dbReference>
<reference evidence="1" key="1">
    <citation type="submission" date="2013-08" db="EMBL/GenBank/DDBJ databases">
        <authorList>
            <person name="Mendez C."/>
            <person name="Richter M."/>
            <person name="Ferrer M."/>
            <person name="Sanchez J."/>
        </authorList>
    </citation>
    <scope>NUCLEOTIDE SEQUENCE</scope>
</reference>
<name>T1BFP3_9ZZZZ</name>
<organism evidence="1">
    <name type="scientific">mine drainage metagenome</name>
    <dbReference type="NCBI Taxonomy" id="410659"/>
    <lineage>
        <taxon>unclassified sequences</taxon>
        <taxon>metagenomes</taxon>
        <taxon>ecological metagenomes</taxon>
    </lineage>
</organism>
<sequence length="33" mass="3822">MLNKPRRALIVIDVQNEYVTGNLPIEYPDIHLS</sequence>
<feature type="non-terminal residue" evidence="1">
    <location>
        <position position="33"/>
    </location>
</feature>
<evidence type="ECO:0000313" key="1">
    <source>
        <dbReference type="EMBL" id="EQD52965.1"/>
    </source>
</evidence>
<reference evidence="1" key="2">
    <citation type="journal article" date="2014" name="ISME J.">
        <title>Microbial stratification in low pH oxic and suboxic macroscopic growths along an acid mine drainage.</title>
        <authorList>
            <person name="Mendez-Garcia C."/>
            <person name="Mesa V."/>
            <person name="Sprenger R.R."/>
            <person name="Richter M."/>
            <person name="Diez M.S."/>
            <person name="Solano J."/>
            <person name="Bargiela R."/>
            <person name="Golyshina O.V."/>
            <person name="Manteca A."/>
            <person name="Ramos J.L."/>
            <person name="Gallego J.R."/>
            <person name="Llorente I."/>
            <person name="Martins Dos Santos V.A."/>
            <person name="Jensen O.N."/>
            <person name="Pelaez A.I."/>
            <person name="Sanchez J."/>
            <person name="Ferrer M."/>
        </authorList>
    </citation>
    <scope>NUCLEOTIDE SEQUENCE</scope>
</reference>
<proteinExistence type="predicted"/>